<dbReference type="Proteomes" id="UP000076567">
    <property type="component" value="Unassembled WGS sequence"/>
</dbReference>
<comment type="caution">
    <text evidence="1">The sequence shown here is derived from an EMBL/GenBank/DDBJ whole genome shotgun (WGS) entry which is preliminary data.</text>
</comment>
<name>A0A161TIQ4_9BACL</name>
<accession>A0A161TIQ4</accession>
<dbReference type="OrthoDB" id="2609987at2"/>
<sequence length="131" mass="14913">MYQEEVLEIGANCILRLDNRFFLVVEVEAEIPGVELEIFTIARIDKETARRLLDAGIEMCEVTDKVPKPNIGREVEFICIFIDRDQAFALFDVEEGGEDRAVFVRISLVEAKCAIRNGARHCNVIDAREHC</sequence>
<organism evidence="1 2">
    <name type="scientific">Fictibacillus phosphorivorans</name>
    <dbReference type="NCBI Taxonomy" id="1221500"/>
    <lineage>
        <taxon>Bacteria</taxon>
        <taxon>Bacillati</taxon>
        <taxon>Bacillota</taxon>
        <taxon>Bacilli</taxon>
        <taxon>Bacillales</taxon>
        <taxon>Fictibacillaceae</taxon>
        <taxon>Fictibacillus</taxon>
    </lineage>
</organism>
<evidence type="ECO:0000313" key="1">
    <source>
        <dbReference type="EMBL" id="KZE69074.1"/>
    </source>
</evidence>
<dbReference type="RefSeq" id="WP_066236421.1">
    <property type="nucleotide sequence ID" value="NZ_LRFC01000001.1"/>
</dbReference>
<dbReference type="EMBL" id="LRFC01000001">
    <property type="protein sequence ID" value="KZE69074.1"/>
    <property type="molecule type" value="Genomic_DNA"/>
</dbReference>
<proteinExistence type="predicted"/>
<gene>
    <name evidence="1" type="ORF">AWM68_02070</name>
</gene>
<protein>
    <submittedName>
        <fullName evidence="1">Uncharacterized protein</fullName>
    </submittedName>
</protein>
<keyword evidence="2" id="KW-1185">Reference proteome</keyword>
<dbReference type="AlphaFoldDB" id="A0A161TIQ4"/>
<evidence type="ECO:0000313" key="2">
    <source>
        <dbReference type="Proteomes" id="UP000076567"/>
    </source>
</evidence>
<reference evidence="2" key="1">
    <citation type="submission" date="2016-01" db="EMBL/GenBank/DDBJ databases">
        <title>Draft genome of Chromobacterium sp. F49.</title>
        <authorList>
            <person name="Hong K.W."/>
        </authorList>
    </citation>
    <scope>NUCLEOTIDE SEQUENCE [LARGE SCALE GENOMIC DNA]</scope>
    <source>
        <strain evidence="2">P7IIIA</strain>
    </source>
</reference>